<evidence type="ECO:0000256" key="8">
    <source>
        <dbReference type="SAM" id="MobiDB-lite"/>
    </source>
</evidence>
<dbReference type="AlphaFoldDB" id="A0A9K3LCF8"/>
<feature type="region of interest" description="Disordered" evidence="8">
    <location>
        <begin position="1"/>
        <end position="54"/>
    </location>
</feature>
<dbReference type="PROSITE" id="PS50011">
    <property type="entry name" value="PROTEIN_KINASE_DOM"/>
    <property type="match status" value="1"/>
</dbReference>
<dbReference type="PROSITE" id="PS50222">
    <property type="entry name" value="EF_HAND_2"/>
    <property type="match status" value="4"/>
</dbReference>
<dbReference type="FunFam" id="1.10.238.10:FF:000001">
    <property type="entry name" value="Calmodulin 1"/>
    <property type="match status" value="1"/>
</dbReference>
<dbReference type="Pfam" id="PF13499">
    <property type="entry name" value="EF-hand_7"/>
    <property type="match status" value="2"/>
</dbReference>
<evidence type="ECO:0000259" key="10">
    <source>
        <dbReference type="PROSITE" id="PS50222"/>
    </source>
</evidence>
<feature type="compositionally biased region" description="Basic and acidic residues" evidence="8">
    <location>
        <begin position="19"/>
        <end position="38"/>
    </location>
</feature>
<name>A0A9K3LCF8_9STRA</name>
<evidence type="ECO:0000256" key="1">
    <source>
        <dbReference type="ARBA" id="ARBA00001946"/>
    </source>
</evidence>
<sequence length="596" mass="66741">MGNCLNTNAVNGGAPATATDDREKAATTTPDKKQEGRGKGATSKRIPSNGNRSTVHSLHEGLLHEQTSDVYAKYEEVEVLGTGSMGHVSRVKIKQGGSAYRTETSVTSDSDRISTIAPRKTSSNISEGRKVQYALKSIQLNRVSPAFVDELSNEIDILKTMDHPNIVRLHEVFYQKNKQIFLILELCDGGDLYTRLPYTEKDSAYITGKLLSAIKYMHDHGIVHRDLKFENIMFETKSPTAEIKVIDFGLSKKFVSKKIGVMHEGVGTLYSMAPQVLQGVYTSQADMWSCGVITYMLLSSHRPFYNKQRKIMIDRIMRCDYTFEKDYWLPVSAEAKDFISNLLVLDPKIRFNAAQAQKHVWLSKEFKLSDRAPTASFQSAVADNLLMYKDTAELKKVALNIIAHRSSTEEILQLRKCFDAYDTANNGIISFEEFREALKQSNYSDADIKEMFDSVDVNENGHVMYTEFIAATLEAQGQVEEERIAEAFERLDSDNSGFISKENMMDFLGEDATPEDVENMLKHADLDNDGQISFAEFLAMFRTQTKKLSLTDVESFDSKRSDDANLVGLDAKIPGGKYDSDLVVGTDHGVVIDSNP</sequence>
<evidence type="ECO:0000313" key="12">
    <source>
        <dbReference type="Proteomes" id="UP000693970"/>
    </source>
</evidence>
<protein>
    <submittedName>
        <fullName evidence="11">Serine/threonine protein kinase</fullName>
    </submittedName>
</protein>
<organism evidence="11 12">
    <name type="scientific">Nitzschia inconspicua</name>
    <dbReference type="NCBI Taxonomy" id="303405"/>
    <lineage>
        <taxon>Eukaryota</taxon>
        <taxon>Sar</taxon>
        <taxon>Stramenopiles</taxon>
        <taxon>Ochrophyta</taxon>
        <taxon>Bacillariophyta</taxon>
        <taxon>Bacillariophyceae</taxon>
        <taxon>Bacillariophycidae</taxon>
        <taxon>Bacillariales</taxon>
        <taxon>Bacillariaceae</taxon>
        <taxon>Nitzschia</taxon>
    </lineage>
</organism>
<keyword evidence="12" id="KW-1185">Reference proteome</keyword>
<dbReference type="GO" id="GO:0005524">
    <property type="term" value="F:ATP binding"/>
    <property type="evidence" value="ECO:0007669"/>
    <property type="project" value="UniProtKB-KW"/>
</dbReference>
<keyword evidence="4" id="KW-0547">Nucleotide-binding</keyword>
<keyword evidence="2 11" id="KW-0723">Serine/threonine-protein kinase</keyword>
<feature type="compositionally biased region" description="Polar residues" evidence="8">
    <location>
        <begin position="1"/>
        <end position="10"/>
    </location>
</feature>
<feature type="domain" description="EF-hand" evidence="10">
    <location>
        <begin position="512"/>
        <end position="547"/>
    </location>
</feature>
<proteinExistence type="inferred from homology"/>
<dbReference type="SMART" id="SM00054">
    <property type="entry name" value="EFh"/>
    <property type="match status" value="4"/>
</dbReference>
<dbReference type="PROSITE" id="PS00108">
    <property type="entry name" value="PROTEIN_KINASE_ST"/>
    <property type="match status" value="1"/>
</dbReference>
<dbReference type="GO" id="GO:0005509">
    <property type="term" value="F:calcium ion binding"/>
    <property type="evidence" value="ECO:0007669"/>
    <property type="project" value="InterPro"/>
</dbReference>
<dbReference type="InterPro" id="IPR050205">
    <property type="entry name" value="CDPK_Ser/Thr_kinases"/>
</dbReference>
<comment type="caution">
    <text evidence="11">The sequence shown here is derived from an EMBL/GenBank/DDBJ whole genome shotgun (WGS) entry which is preliminary data.</text>
</comment>
<evidence type="ECO:0000256" key="4">
    <source>
        <dbReference type="ARBA" id="ARBA00022741"/>
    </source>
</evidence>
<reference evidence="11" key="1">
    <citation type="journal article" date="2021" name="Sci. Rep.">
        <title>Diploid genomic architecture of Nitzschia inconspicua, an elite biomass production diatom.</title>
        <authorList>
            <person name="Oliver A."/>
            <person name="Podell S."/>
            <person name="Pinowska A."/>
            <person name="Traller J.C."/>
            <person name="Smith S.R."/>
            <person name="McClure R."/>
            <person name="Beliaev A."/>
            <person name="Bohutskyi P."/>
            <person name="Hill E.A."/>
            <person name="Rabines A."/>
            <person name="Zheng H."/>
            <person name="Allen L.Z."/>
            <person name="Kuo A."/>
            <person name="Grigoriev I.V."/>
            <person name="Allen A.E."/>
            <person name="Hazlebeck D."/>
            <person name="Allen E.E."/>
        </authorList>
    </citation>
    <scope>NUCLEOTIDE SEQUENCE</scope>
    <source>
        <strain evidence="11">Hildebrandi</strain>
    </source>
</reference>
<dbReference type="InterPro" id="IPR002048">
    <property type="entry name" value="EF_hand_dom"/>
</dbReference>
<dbReference type="PROSITE" id="PS00018">
    <property type="entry name" value="EF_HAND_1"/>
    <property type="match status" value="1"/>
</dbReference>
<reference evidence="11" key="2">
    <citation type="submission" date="2021-04" db="EMBL/GenBank/DDBJ databases">
        <authorList>
            <person name="Podell S."/>
        </authorList>
    </citation>
    <scope>NUCLEOTIDE SEQUENCE</scope>
    <source>
        <strain evidence="11">Hildebrandi</strain>
    </source>
</reference>
<dbReference type="EMBL" id="JAGRRH010000014">
    <property type="protein sequence ID" value="KAG7359175.1"/>
    <property type="molecule type" value="Genomic_DNA"/>
</dbReference>
<comment type="cofactor">
    <cofactor evidence="1">
        <name>Mg(2+)</name>
        <dbReference type="ChEBI" id="CHEBI:18420"/>
    </cofactor>
</comment>
<feature type="domain" description="Protein kinase" evidence="9">
    <location>
        <begin position="74"/>
        <end position="362"/>
    </location>
</feature>
<dbReference type="InterPro" id="IPR018247">
    <property type="entry name" value="EF_Hand_1_Ca_BS"/>
</dbReference>
<feature type="domain" description="EF-hand" evidence="10">
    <location>
        <begin position="445"/>
        <end position="478"/>
    </location>
</feature>
<feature type="compositionally biased region" description="Polar residues" evidence="8">
    <location>
        <begin position="45"/>
        <end position="54"/>
    </location>
</feature>
<evidence type="ECO:0000256" key="2">
    <source>
        <dbReference type="ARBA" id="ARBA00022527"/>
    </source>
</evidence>
<dbReference type="SMART" id="SM00220">
    <property type="entry name" value="S_TKc"/>
    <property type="match status" value="1"/>
</dbReference>
<keyword evidence="5 11" id="KW-0418">Kinase</keyword>
<dbReference type="Proteomes" id="UP000693970">
    <property type="component" value="Unassembled WGS sequence"/>
</dbReference>
<keyword evidence="6" id="KW-0067">ATP-binding</keyword>
<dbReference type="PANTHER" id="PTHR24349">
    <property type="entry name" value="SERINE/THREONINE-PROTEIN KINASE"/>
    <property type="match status" value="1"/>
</dbReference>
<evidence type="ECO:0000256" key="3">
    <source>
        <dbReference type="ARBA" id="ARBA00022679"/>
    </source>
</evidence>
<feature type="domain" description="EF-hand" evidence="10">
    <location>
        <begin position="409"/>
        <end position="444"/>
    </location>
</feature>
<evidence type="ECO:0000256" key="7">
    <source>
        <dbReference type="ARBA" id="ARBA00024334"/>
    </source>
</evidence>
<dbReference type="GO" id="GO:0004674">
    <property type="term" value="F:protein serine/threonine kinase activity"/>
    <property type="evidence" value="ECO:0007669"/>
    <property type="project" value="UniProtKB-KW"/>
</dbReference>
<dbReference type="InterPro" id="IPR008271">
    <property type="entry name" value="Ser/Thr_kinase_AS"/>
</dbReference>
<dbReference type="FunFam" id="1.10.510.10:FF:000571">
    <property type="entry name" value="Maternal embryonic leucine zipper kinase"/>
    <property type="match status" value="1"/>
</dbReference>
<feature type="domain" description="EF-hand" evidence="10">
    <location>
        <begin position="479"/>
        <end position="511"/>
    </location>
</feature>
<gene>
    <name evidence="11" type="ORF">IV203_015764</name>
</gene>
<dbReference type="CDD" id="cd05117">
    <property type="entry name" value="STKc_CAMK"/>
    <property type="match status" value="1"/>
</dbReference>
<evidence type="ECO:0000259" key="9">
    <source>
        <dbReference type="PROSITE" id="PS50011"/>
    </source>
</evidence>
<comment type="similarity">
    <text evidence="7">Belongs to the protein kinase superfamily. Ser/Thr protein kinase family. CDPK subfamily.</text>
</comment>
<accession>A0A9K3LCF8</accession>
<dbReference type="CDD" id="cd15898">
    <property type="entry name" value="EFh_PI-PLC"/>
    <property type="match status" value="1"/>
</dbReference>
<evidence type="ECO:0000313" key="11">
    <source>
        <dbReference type="EMBL" id="KAG7359175.1"/>
    </source>
</evidence>
<dbReference type="InterPro" id="IPR000719">
    <property type="entry name" value="Prot_kinase_dom"/>
</dbReference>
<dbReference type="OrthoDB" id="40902at2759"/>
<keyword evidence="3" id="KW-0808">Transferase</keyword>
<evidence type="ECO:0000256" key="6">
    <source>
        <dbReference type="ARBA" id="ARBA00022840"/>
    </source>
</evidence>
<evidence type="ECO:0000256" key="5">
    <source>
        <dbReference type="ARBA" id="ARBA00022777"/>
    </source>
</evidence>
<dbReference type="Pfam" id="PF00069">
    <property type="entry name" value="Pkinase"/>
    <property type="match status" value="1"/>
</dbReference>